<organism evidence="4 5">
    <name type="scientific">Odocoileus virginianus</name>
    <name type="common">White-tailed deer</name>
    <dbReference type="NCBI Taxonomy" id="9874"/>
    <lineage>
        <taxon>Eukaryota</taxon>
        <taxon>Metazoa</taxon>
        <taxon>Chordata</taxon>
        <taxon>Craniata</taxon>
        <taxon>Vertebrata</taxon>
        <taxon>Euteleostomi</taxon>
        <taxon>Mammalia</taxon>
        <taxon>Eutheria</taxon>
        <taxon>Laurasiatheria</taxon>
        <taxon>Artiodactyla</taxon>
        <taxon>Ruminantia</taxon>
        <taxon>Pecora</taxon>
        <taxon>Cervidae</taxon>
        <taxon>Odocoileinae</taxon>
        <taxon>Odocoileus</taxon>
    </lineage>
</organism>
<feature type="transmembrane region" description="Helical" evidence="3">
    <location>
        <begin position="208"/>
        <end position="229"/>
    </location>
</feature>
<feature type="transmembrane region" description="Helical" evidence="3">
    <location>
        <begin position="88"/>
        <end position="110"/>
    </location>
</feature>
<name>A0A6J0WF48_ODOVR</name>
<evidence type="ECO:0000313" key="5">
    <source>
        <dbReference type="RefSeq" id="XP_020736372.2"/>
    </source>
</evidence>
<evidence type="ECO:0000256" key="3">
    <source>
        <dbReference type="SAM" id="Phobius"/>
    </source>
</evidence>
<keyword evidence="3" id="KW-0812">Transmembrane</keyword>
<sequence length="230" mass="25774">MLREPRLGHPETLNSKPSLLSQTQHRPSHHSRLSLHFSQLGTCGPENALCLFRLWYRRAQSWRAPGARPVPMVDNLEEFILTRRKLPLWLVLLLLLVAVGLLAPLIYFAVRANSEACLDGLRAQTECQGLNQHLQRLLNQAQEVLQEKEAEAATCNQTVVTLRGSLKKEQAQGAEFQGELKILNQKLKDALAEVERLRRQSETSSKNNASSCSSFLFVVVAVLVLNAPLP</sequence>
<feature type="region of interest" description="Disordered" evidence="2">
    <location>
        <begin position="1"/>
        <end position="23"/>
    </location>
</feature>
<feature type="compositionally biased region" description="Polar residues" evidence="2">
    <location>
        <begin position="12"/>
        <end position="23"/>
    </location>
</feature>
<gene>
    <name evidence="5" type="primary">LOC110129353</name>
</gene>
<feature type="coiled-coil region" evidence="1">
    <location>
        <begin position="127"/>
        <end position="207"/>
    </location>
</feature>
<keyword evidence="3" id="KW-0472">Membrane</keyword>
<dbReference type="Pfam" id="PF16716">
    <property type="entry name" value="BST2"/>
    <property type="match status" value="1"/>
</dbReference>
<dbReference type="Gene3D" id="1.20.5.1700">
    <property type="match status" value="1"/>
</dbReference>
<dbReference type="PANTHER" id="PTHR15190:SF1">
    <property type="entry name" value="BONE MARROW STROMAL ANTIGEN 2"/>
    <property type="match status" value="1"/>
</dbReference>
<keyword evidence="3" id="KW-1133">Transmembrane helix</keyword>
<evidence type="ECO:0000256" key="2">
    <source>
        <dbReference type="SAM" id="MobiDB-lite"/>
    </source>
</evidence>
<accession>A0A6J0WF48</accession>
<evidence type="ECO:0000256" key="1">
    <source>
        <dbReference type="SAM" id="Coils"/>
    </source>
</evidence>
<dbReference type="PANTHER" id="PTHR15190">
    <property type="entry name" value="BONE MARROW STROMAL ANTIGEN 2"/>
    <property type="match status" value="1"/>
</dbReference>
<dbReference type="InterPro" id="IPR024886">
    <property type="entry name" value="BST2"/>
</dbReference>
<dbReference type="Proteomes" id="UP001652640">
    <property type="component" value="Chromosome 3"/>
</dbReference>
<keyword evidence="1" id="KW-0175">Coiled coil</keyword>
<reference evidence="4" key="1">
    <citation type="journal article" date="2022" name="J. Hered.">
        <title>A De Novo Chromosome-Level Genome Assembly of the White-Tailed Deer, Odocoileus Virginianus.</title>
        <authorList>
            <person name="London E.W."/>
            <person name="Roca A.L."/>
            <person name="Novakofski J.E."/>
            <person name="Mateus-Pinilla N.E."/>
        </authorList>
    </citation>
    <scope>NUCLEOTIDE SEQUENCE [LARGE SCALE GENOMIC DNA]</scope>
</reference>
<evidence type="ECO:0000313" key="4">
    <source>
        <dbReference type="Proteomes" id="UP001652640"/>
    </source>
</evidence>
<protein>
    <submittedName>
        <fullName evidence="5">Bone marrow stromal antigen 2</fullName>
    </submittedName>
</protein>
<dbReference type="RefSeq" id="XP_020736372.2">
    <property type="nucleotide sequence ID" value="XM_020880713.2"/>
</dbReference>
<dbReference type="GeneID" id="110129353"/>
<reference evidence="5" key="2">
    <citation type="submission" date="2025-08" db="UniProtKB">
        <authorList>
            <consortium name="RefSeq"/>
        </authorList>
    </citation>
    <scope>IDENTIFICATION</scope>
    <source>
        <tissue evidence="5">Tongue muscle</tissue>
    </source>
</reference>
<keyword evidence="4" id="KW-1185">Reference proteome</keyword>
<proteinExistence type="predicted"/>